<organism evidence="3 4">
    <name type="scientific">Streptomyces sannanensis</name>
    <dbReference type="NCBI Taxonomy" id="285536"/>
    <lineage>
        <taxon>Bacteria</taxon>
        <taxon>Bacillati</taxon>
        <taxon>Actinomycetota</taxon>
        <taxon>Actinomycetes</taxon>
        <taxon>Kitasatosporales</taxon>
        <taxon>Streptomycetaceae</taxon>
        <taxon>Streptomyces</taxon>
    </lineage>
</organism>
<dbReference type="InterPro" id="IPR028994">
    <property type="entry name" value="Integrin_alpha_N"/>
</dbReference>
<dbReference type="Proteomes" id="UP001499990">
    <property type="component" value="Unassembled WGS sequence"/>
</dbReference>
<keyword evidence="4" id="KW-1185">Reference proteome</keyword>
<dbReference type="SUPFAM" id="SSF69318">
    <property type="entry name" value="Integrin alpha N-terminal domain"/>
    <property type="match status" value="1"/>
</dbReference>
<comment type="caution">
    <text evidence="3">The sequence shown here is derived from an EMBL/GenBank/DDBJ whole genome shotgun (WGS) entry which is preliminary data.</text>
</comment>
<gene>
    <name evidence="3" type="ORF">GCM10020367_45190</name>
</gene>
<proteinExistence type="predicted"/>
<evidence type="ECO:0000256" key="2">
    <source>
        <dbReference type="SAM" id="SignalP"/>
    </source>
</evidence>
<evidence type="ECO:0000313" key="3">
    <source>
        <dbReference type="EMBL" id="GAA3375834.1"/>
    </source>
</evidence>
<dbReference type="Pfam" id="PF13517">
    <property type="entry name" value="FG-GAP_3"/>
    <property type="match status" value="1"/>
</dbReference>
<sequence length="843" mass="89006">MGPRGRKSVLALSLIVAVSTLGTGLGMAVAAPDSSGGAGKGVDVSALAKAKSSGKPVEIVERRTETSEVYVNPSGTTTVTTHLVPVRVRQGDTWVPVDTDLAFVNGRVVPKAAVAGLELSDGGDGPLVKLNDRRHVLELSWPGKLPKPKLDGPVATYPEVMPGVDLRMTAEPEGFSQLLVVKDAKAAKNPKLKKLSFGVKGNGLKMTGDEKQGIKAVDAKGRTVFSAPAPRMWDSGKGGKQKQAVMDTAAAGGSLSVVPDRKLLTGADTAYPVYVDPTFSAGVSNWAEVRRTTPTTSYWNDRSKLNLSVGGTTNYLGVTDAYRGFFQVDVPNLNASRSVLNATLNYTTTNSSCVPLQIWSTGRISSATTWNNQPTWNTMLASPACANGAGTLSVKSTVQAAAAGGSSLVDFGLRSTDAVEQAATNSLRFDLSKVSLSVEYNSLGQCFLYTGVNYKDPEGTTFTKEVNCQNTASAVRAEPYTNGAVTGSLLAGSHSFVCWRSGDVNAAGNRIWYYVKGDTSSNWTKWQGWGYVPADKLNLVGAEPYPGLPACNVYNVTAGIASPQDFDSDGVSDVLAVQTDGNVALYPGLGNGTLGSKKMLWTDGRGTGYTNLFTGDFNKDGIGDVAGFTGGVVWWWPGNGSSGVSDTRLPLIDNRYKTQYYFDPGLHAPCRVASASDFNSDGNTDIMAICGQGSEQGNYDADAFWWWPGDGDGGINATSGASLGNEYLYAYRTETEFSPMDVTGDGRMDIARMPYATTLELNPGPLAPNASYGTGARIPWAPNGFGTVTKVFAGDFNGDRKGDMAGVDSAGSLWWWPGSGDGTFGTPSKMSTTTDWGTFKDLL</sequence>
<dbReference type="InterPro" id="IPR013517">
    <property type="entry name" value="FG-GAP"/>
</dbReference>
<keyword evidence="1 2" id="KW-0732">Signal</keyword>
<evidence type="ECO:0000313" key="4">
    <source>
        <dbReference type="Proteomes" id="UP001499990"/>
    </source>
</evidence>
<dbReference type="EMBL" id="BAAAYL010000001">
    <property type="protein sequence ID" value="GAA3375834.1"/>
    <property type="molecule type" value="Genomic_DNA"/>
</dbReference>
<accession>A0ABP6SGV3</accession>
<name>A0ABP6SGV3_9ACTN</name>
<reference evidence="4" key="1">
    <citation type="journal article" date="2019" name="Int. J. Syst. Evol. Microbiol.">
        <title>The Global Catalogue of Microorganisms (GCM) 10K type strain sequencing project: providing services to taxonomists for standard genome sequencing and annotation.</title>
        <authorList>
            <consortium name="The Broad Institute Genomics Platform"/>
            <consortium name="The Broad Institute Genome Sequencing Center for Infectious Disease"/>
            <person name="Wu L."/>
            <person name="Ma J."/>
        </authorList>
    </citation>
    <scope>NUCLEOTIDE SEQUENCE [LARGE SCALE GENOMIC DNA]</scope>
    <source>
        <strain evidence="4">JCM 9651</strain>
    </source>
</reference>
<feature type="chain" id="PRO_5045357626" evidence="2">
    <location>
        <begin position="31"/>
        <end position="843"/>
    </location>
</feature>
<feature type="signal peptide" evidence="2">
    <location>
        <begin position="1"/>
        <end position="30"/>
    </location>
</feature>
<evidence type="ECO:0000256" key="1">
    <source>
        <dbReference type="ARBA" id="ARBA00022729"/>
    </source>
</evidence>
<protein>
    <submittedName>
        <fullName evidence="3">VCBS repeat-containing protein</fullName>
    </submittedName>
</protein>